<evidence type="ECO:0000256" key="1">
    <source>
        <dbReference type="ARBA" id="ARBA00010394"/>
    </source>
</evidence>
<keyword evidence="2" id="KW-0813">Transport</keyword>
<accession>A0A5J4WM74</accession>
<dbReference type="GO" id="GO:0015031">
    <property type="term" value="P:protein transport"/>
    <property type="evidence" value="ECO:0007669"/>
    <property type="project" value="UniProtKB-KW"/>
</dbReference>
<keyword evidence="3" id="KW-0653">Protein transport</keyword>
<dbReference type="Gene3D" id="1.25.10.10">
    <property type="entry name" value="Leucine-rich Repeat Variant"/>
    <property type="match status" value="1"/>
</dbReference>
<dbReference type="PROSITE" id="PS50176">
    <property type="entry name" value="ARM_REPEAT"/>
    <property type="match status" value="1"/>
</dbReference>
<feature type="compositionally biased region" description="Basic and acidic residues" evidence="5">
    <location>
        <begin position="635"/>
        <end position="646"/>
    </location>
</feature>
<reference evidence="6 7" key="1">
    <citation type="submission" date="2019-03" db="EMBL/GenBank/DDBJ databases">
        <title>Single cell metagenomics reveals metabolic interactions within the superorganism composed of flagellate Streblomastix strix and complex community of Bacteroidetes bacteria on its surface.</title>
        <authorList>
            <person name="Treitli S.C."/>
            <person name="Kolisko M."/>
            <person name="Husnik F."/>
            <person name="Keeling P."/>
            <person name="Hampl V."/>
        </authorList>
    </citation>
    <scope>NUCLEOTIDE SEQUENCE [LARGE SCALE GENOMIC DNA]</scope>
    <source>
        <strain evidence="6">ST1C</strain>
    </source>
</reference>
<dbReference type="InterPro" id="IPR016024">
    <property type="entry name" value="ARM-type_fold"/>
</dbReference>
<feature type="repeat" description="ARM" evidence="4">
    <location>
        <begin position="132"/>
        <end position="160"/>
    </location>
</feature>
<dbReference type="Pfam" id="PF00514">
    <property type="entry name" value="Arm"/>
    <property type="match status" value="2"/>
</dbReference>
<evidence type="ECO:0000256" key="5">
    <source>
        <dbReference type="SAM" id="MobiDB-lite"/>
    </source>
</evidence>
<evidence type="ECO:0000256" key="3">
    <source>
        <dbReference type="ARBA" id="ARBA00022927"/>
    </source>
</evidence>
<name>A0A5J4WM74_9EUKA</name>
<evidence type="ECO:0008006" key="8">
    <source>
        <dbReference type="Google" id="ProtNLM"/>
    </source>
</evidence>
<dbReference type="OrthoDB" id="29145at2759"/>
<dbReference type="SUPFAM" id="SSF48371">
    <property type="entry name" value="ARM repeat"/>
    <property type="match status" value="1"/>
</dbReference>
<comment type="caution">
    <text evidence="6">The sequence shown here is derived from an EMBL/GenBank/DDBJ whole genome shotgun (WGS) entry which is preliminary data.</text>
</comment>
<dbReference type="InterPro" id="IPR011989">
    <property type="entry name" value="ARM-like"/>
</dbReference>
<dbReference type="PANTHER" id="PTHR23316">
    <property type="entry name" value="IMPORTIN ALPHA"/>
    <property type="match status" value="1"/>
</dbReference>
<evidence type="ECO:0000313" key="6">
    <source>
        <dbReference type="EMBL" id="KAA6395981.1"/>
    </source>
</evidence>
<dbReference type="SMART" id="SM00185">
    <property type="entry name" value="ARM"/>
    <property type="match status" value="3"/>
</dbReference>
<comment type="similarity">
    <text evidence="1">Belongs to the importin alpha family.</text>
</comment>
<organism evidence="6 7">
    <name type="scientific">Streblomastix strix</name>
    <dbReference type="NCBI Taxonomy" id="222440"/>
    <lineage>
        <taxon>Eukaryota</taxon>
        <taxon>Metamonada</taxon>
        <taxon>Preaxostyla</taxon>
        <taxon>Oxymonadida</taxon>
        <taxon>Streblomastigidae</taxon>
        <taxon>Streblomastix</taxon>
    </lineage>
</organism>
<feature type="region of interest" description="Disordered" evidence="5">
    <location>
        <begin position="22"/>
        <end position="78"/>
    </location>
</feature>
<evidence type="ECO:0000256" key="2">
    <source>
        <dbReference type="ARBA" id="ARBA00022448"/>
    </source>
</evidence>
<evidence type="ECO:0000256" key="4">
    <source>
        <dbReference type="PROSITE-ProRule" id="PRU00259"/>
    </source>
</evidence>
<sequence length="702" mass="79723">MEQNSEQSSPYRLDIEERQQMRFRLLEDDPEPDSSRKRIMQLNIHLRRQMRESRMRKRSPDDSDEEQPAAPSMKIDKESHKLPNIQATDKEIEIIVDQLKGTPTFTRPFYLQKAKDFLIKSKISDLQCINSGLIPPVVELLSPHGDDSVLKEAVLVVQNLVYGGKQVTSEVIKCGAVVKLGDIIECEDRGIVTDALWALCNISEDEGDYVSVILEAGVYKKLMKFVDNYKQEDAYLKKSVVWLLSNLIPRMDDIPEGEEAVKLIAFLNQMLISKERWVLENTLACLMNIVNNEANVKIAVRSEGLFSRLFNLIQEDQVSLKLLIIQIYGHIFLGDAETMQIAINGRAVLAITLCIIKTRHEQRQKLNVDLQLEQQQKKQQSNQKGVQPAKKPSFNDIHLPVFQLDILKTSLWALSNVACGNSVQIQELIDKGAISAVSSIVLELQEQQLGRVEIQQQQEKEKEKIGFISSLESQDSNQVEIEQISTSRKILEREICIEAIITLSNATFEQGRQALFIARNGAVKAITGFLHIYKDIALLNSLKGKKTQFVNINVKQVKKAIIVGLRGLFNIFEADRMKDVDYLQEPNNDQDQKHPLKLTPLNQIEKKKKSHYLHFKKQDKQMQIDIETASSSKSGDSKDKEDQQSYREEFASLNGVELLDEIKDSADAEIGKYASQILLKYFVDDEVDEDGGAGELNGVFIE</sequence>
<dbReference type="Proteomes" id="UP000324800">
    <property type="component" value="Unassembled WGS sequence"/>
</dbReference>
<dbReference type="AlphaFoldDB" id="A0A5J4WM74"/>
<gene>
    <name evidence="6" type="ORF">EZS28_008496</name>
</gene>
<evidence type="ECO:0000313" key="7">
    <source>
        <dbReference type="Proteomes" id="UP000324800"/>
    </source>
</evidence>
<proteinExistence type="inferred from homology"/>
<feature type="region of interest" description="Disordered" evidence="5">
    <location>
        <begin position="627"/>
        <end position="646"/>
    </location>
</feature>
<dbReference type="InterPro" id="IPR000225">
    <property type="entry name" value="Armadillo"/>
</dbReference>
<feature type="compositionally biased region" description="Basic and acidic residues" evidence="5">
    <location>
        <begin position="49"/>
        <end position="61"/>
    </location>
</feature>
<protein>
    <recommendedName>
        <fullName evidence="8">IBB domain-containing protein</fullName>
    </recommendedName>
</protein>
<dbReference type="EMBL" id="SNRW01001547">
    <property type="protein sequence ID" value="KAA6395981.1"/>
    <property type="molecule type" value="Genomic_DNA"/>
</dbReference>